<dbReference type="PRINTS" id="PR00109">
    <property type="entry name" value="TYRKINASE"/>
</dbReference>
<evidence type="ECO:0000256" key="7">
    <source>
        <dbReference type="ARBA" id="ARBA00022989"/>
    </source>
</evidence>
<keyword evidence="3 13" id="KW-0812">Transmembrane</keyword>
<dbReference type="PROSITE" id="PS50011">
    <property type="entry name" value="PROTEIN_KINASE_DOM"/>
    <property type="match status" value="1"/>
</dbReference>
<dbReference type="OrthoDB" id="6071166at2759"/>
<feature type="non-terminal residue" evidence="16">
    <location>
        <position position="1"/>
    </location>
</feature>
<keyword evidence="8 13" id="KW-0472">Membrane</keyword>
<evidence type="ECO:0000256" key="13">
    <source>
        <dbReference type="SAM" id="Phobius"/>
    </source>
</evidence>
<evidence type="ECO:0000256" key="11">
    <source>
        <dbReference type="ARBA" id="ARBA00023180"/>
    </source>
</evidence>
<dbReference type="Gene3D" id="2.60.120.1190">
    <property type="match status" value="1"/>
</dbReference>
<dbReference type="PANTHER" id="PTHR24416:SF580">
    <property type="entry name" value="DISCOIDIN DOMAIN RECEPTOR, ISOFORM F"/>
    <property type="match status" value="1"/>
</dbReference>
<evidence type="ECO:0000313" key="17">
    <source>
        <dbReference type="Proteomes" id="UP000008237"/>
    </source>
</evidence>
<dbReference type="InterPro" id="IPR001245">
    <property type="entry name" value="Ser-Thr/Tyr_kinase_cat_dom"/>
</dbReference>
<feature type="region of interest" description="Disordered" evidence="12">
    <location>
        <begin position="366"/>
        <end position="391"/>
    </location>
</feature>
<evidence type="ECO:0000256" key="1">
    <source>
        <dbReference type="ARBA" id="ARBA00004251"/>
    </source>
</evidence>
<dbReference type="Gene3D" id="1.10.510.10">
    <property type="entry name" value="Transferase(Phosphotransferase) domain 1"/>
    <property type="match status" value="1"/>
</dbReference>
<name>E2C109_HARSA</name>
<keyword evidence="7 13" id="KW-1133">Transmembrane helix</keyword>
<evidence type="ECO:0000256" key="9">
    <source>
        <dbReference type="ARBA" id="ARBA00023157"/>
    </source>
</evidence>
<keyword evidence="6" id="KW-0067">ATP-binding</keyword>
<dbReference type="InterPro" id="IPR011009">
    <property type="entry name" value="Kinase-like_dom_sf"/>
</dbReference>
<dbReference type="Pfam" id="PF21114">
    <property type="entry name" value="DDR1-2_DS-like"/>
    <property type="match status" value="1"/>
</dbReference>
<evidence type="ECO:0000256" key="10">
    <source>
        <dbReference type="ARBA" id="ARBA00023170"/>
    </source>
</evidence>
<dbReference type="Pfam" id="PF07714">
    <property type="entry name" value="PK_Tyr_Ser-Thr"/>
    <property type="match status" value="1"/>
</dbReference>
<feature type="non-terminal residue" evidence="16">
    <location>
        <position position="936"/>
    </location>
</feature>
<dbReference type="PROSITE" id="PS00109">
    <property type="entry name" value="PROTEIN_KINASE_TYR"/>
    <property type="match status" value="1"/>
</dbReference>
<dbReference type="PANTHER" id="PTHR24416">
    <property type="entry name" value="TYROSINE-PROTEIN KINASE RECEPTOR"/>
    <property type="match status" value="1"/>
</dbReference>
<sequence length="936" mass="105542">RLRKETAGGAWCPKSQIEKGVREWLQVDLPGAHVVTGVQTQGRYDHGRGQEYVEDYTLEYRRPGFTEWRRYKRWDNKEVLAGNSDTSTVVSHKLIPPIFASQIRILPHSEHRRTVCLRIELKGCRDMISLRVTPRSVAFFCPSLPPAPPLTLLAPCTFSLSRYLDRDAARSSTQSIGGLVSYTIPDTSMPELSDVSYDGERQDNLLTDGLGCLIDGEVGADNYRQDMGDGKGTGWVAWLRDTFVENFVELIFEFEATLVFEAVHIYTNNYFSRDVQVFSKADIWFSTDGETYEDEPLLYSYIPDLVLENARNVSIGLHGRRGCLLKLHLYFAARWIIISEVMFDAKSSRCRDFPAGLVPALDRRKLRPSSASSSSSSSATTTTTTTSRSRWSREHSPLDELIYFHYGQEYLEVLIGVLTAIILLLLLVFFIILFLNRRQKLQSSPTGLLLNLTPGGMLTAETANHVSPDIPEDVSMHESLTMEQFNSPLVSPQYKSTYAIVASSEHTYAGAMLLRVGPRDSQPRGRQDSEVAIVFPESPKDFQNIEIPEESVRLDARPESAVGPSSCSSSPTNSPARHSQHYRTLQSYSSPTRKLNIAVTPNHQRDVDQIPAPVVSWNIAPSMNKPYKCKEIEPTNIPRQCLRTTEKLGSRNVGEVIICEAVGLDEVVSGAPRLVVARVPLCSGDIRTNNAVDQMREVRFLSCLSDPNVARVLGVCTVEPVPWTIIEYTELGDLAHYLQYSVPLTGTLRPNCNLKALSQSCLLYMGTQIASGMRFLESKNLVHKDLAARNCLVGRCYTVKVTDIAMCSDLYKKDYSDISDIGGRPPAPIRWLPWESILLDRYTCSSSIWSFAVTLWEVMSLAREKPFQHLSNDQVIQNAEHMYYGAELQVFLPKPTMCPEEVYRMMCSCWRRDETSRPTFKDIYTFLKNIITDYRP</sequence>
<reference evidence="16 17" key="1">
    <citation type="journal article" date="2010" name="Science">
        <title>Genomic comparison of the ants Camponotus floridanus and Harpegnathos saltator.</title>
        <authorList>
            <person name="Bonasio R."/>
            <person name="Zhang G."/>
            <person name="Ye C."/>
            <person name="Mutti N.S."/>
            <person name="Fang X."/>
            <person name="Qin N."/>
            <person name="Donahue G."/>
            <person name="Yang P."/>
            <person name="Li Q."/>
            <person name="Li C."/>
            <person name="Zhang P."/>
            <person name="Huang Z."/>
            <person name="Berger S.L."/>
            <person name="Reinberg D."/>
            <person name="Wang J."/>
            <person name="Liebig J."/>
        </authorList>
    </citation>
    <scope>NUCLEOTIDE SEQUENCE [LARGE SCALE GENOMIC DNA]</scope>
    <source>
        <strain evidence="16 17">R22 G/1</strain>
    </source>
</reference>
<evidence type="ECO:0000259" key="15">
    <source>
        <dbReference type="PROSITE" id="PS50022"/>
    </source>
</evidence>
<keyword evidence="5" id="KW-0547">Nucleotide-binding</keyword>
<keyword evidence="2" id="KW-1003">Cell membrane</keyword>
<dbReference type="SUPFAM" id="SSF56112">
    <property type="entry name" value="Protein kinase-like (PK-like)"/>
    <property type="match status" value="1"/>
</dbReference>
<dbReference type="GO" id="GO:0038062">
    <property type="term" value="F:protein tyrosine kinase collagen receptor activity"/>
    <property type="evidence" value="ECO:0007669"/>
    <property type="project" value="TreeGrafter"/>
</dbReference>
<dbReference type="Gene3D" id="3.30.200.20">
    <property type="entry name" value="Phosphorylase Kinase, domain 1"/>
    <property type="match status" value="1"/>
</dbReference>
<dbReference type="GO" id="GO:0005518">
    <property type="term" value="F:collagen binding"/>
    <property type="evidence" value="ECO:0007669"/>
    <property type="project" value="TreeGrafter"/>
</dbReference>
<evidence type="ECO:0000259" key="14">
    <source>
        <dbReference type="PROSITE" id="PS50011"/>
    </source>
</evidence>
<proteinExistence type="predicted"/>
<dbReference type="InterPro" id="IPR050122">
    <property type="entry name" value="RTK"/>
</dbReference>
<evidence type="ECO:0000256" key="4">
    <source>
        <dbReference type="ARBA" id="ARBA00022729"/>
    </source>
</evidence>
<feature type="compositionally biased region" description="Low complexity" evidence="12">
    <location>
        <begin position="559"/>
        <end position="575"/>
    </location>
</feature>
<organism evidence="17">
    <name type="scientific">Harpegnathos saltator</name>
    <name type="common">Jerdon's jumping ant</name>
    <dbReference type="NCBI Taxonomy" id="610380"/>
    <lineage>
        <taxon>Eukaryota</taxon>
        <taxon>Metazoa</taxon>
        <taxon>Ecdysozoa</taxon>
        <taxon>Arthropoda</taxon>
        <taxon>Hexapoda</taxon>
        <taxon>Insecta</taxon>
        <taxon>Pterygota</taxon>
        <taxon>Neoptera</taxon>
        <taxon>Endopterygota</taxon>
        <taxon>Hymenoptera</taxon>
        <taxon>Apocrita</taxon>
        <taxon>Aculeata</taxon>
        <taxon>Formicoidea</taxon>
        <taxon>Formicidae</taxon>
        <taxon>Ponerinae</taxon>
        <taxon>Ponerini</taxon>
        <taxon>Harpegnathos</taxon>
    </lineage>
</organism>
<dbReference type="Proteomes" id="UP000008237">
    <property type="component" value="Unassembled WGS sequence"/>
</dbReference>
<evidence type="ECO:0000256" key="6">
    <source>
        <dbReference type="ARBA" id="ARBA00022840"/>
    </source>
</evidence>
<dbReference type="GO" id="GO:0051897">
    <property type="term" value="P:positive regulation of phosphatidylinositol 3-kinase/protein kinase B signal transduction"/>
    <property type="evidence" value="ECO:0007669"/>
    <property type="project" value="TreeGrafter"/>
</dbReference>
<dbReference type="SUPFAM" id="SSF49785">
    <property type="entry name" value="Galactose-binding domain-like"/>
    <property type="match status" value="1"/>
</dbReference>
<dbReference type="GO" id="GO:0005886">
    <property type="term" value="C:plasma membrane"/>
    <property type="evidence" value="ECO:0007669"/>
    <property type="project" value="UniProtKB-SubCell"/>
</dbReference>
<dbReference type="InterPro" id="IPR008979">
    <property type="entry name" value="Galactose-bd-like_sf"/>
</dbReference>
<dbReference type="InterPro" id="IPR008266">
    <property type="entry name" value="Tyr_kinase_AS"/>
</dbReference>
<dbReference type="PROSITE" id="PS01285">
    <property type="entry name" value="FA58C_1"/>
    <property type="match status" value="1"/>
</dbReference>
<evidence type="ECO:0000313" key="16">
    <source>
        <dbReference type="EMBL" id="EFN78330.1"/>
    </source>
</evidence>
<feature type="compositionally biased region" description="Low complexity" evidence="12">
    <location>
        <begin position="369"/>
        <end position="389"/>
    </location>
</feature>
<evidence type="ECO:0000256" key="3">
    <source>
        <dbReference type="ARBA" id="ARBA00022692"/>
    </source>
</evidence>
<keyword evidence="4" id="KW-0732">Signal</keyword>
<feature type="transmembrane region" description="Helical" evidence="13">
    <location>
        <begin position="413"/>
        <end position="435"/>
    </location>
</feature>
<dbReference type="Pfam" id="PF00754">
    <property type="entry name" value="F5_F8_type_C"/>
    <property type="match status" value="1"/>
</dbReference>
<protein>
    <submittedName>
        <fullName evidence="16">Discoidin domain-containing receptor 2</fullName>
    </submittedName>
</protein>
<evidence type="ECO:0000256" key="5">
    <source>
        <dbReference type="ARBA" id="ARBA00022741"/>
    </source>
</evidence>
<feature type="domain" description="F5/8 type C" evidence="15">
    <location>
        <begin position="1"/>
        <end position="124"/>
    </location>
</feature>
<dbReference type="InterPro" id="IPR048525">
    <property type="entry name" value="DDR1-2_DS-like"/>
</dbReference>
<dbReference type="CDD" id="cd00057">
    <property type="entry name" value="FA58C"/>
    <property type="match status" value="1"/>
</dbReference>
<accession>E2C109</accession>
<keyword evidence="17" id="KW-1185">Reference proteome</keyword>
<dbReference type="OMA" id="REKPFQH"/>
<dbReference type="EMBL" id="GL451853">
    <property type="protein sequence ID" value="EFN78330.1"/>
    <property type="molecule type" value="Genomic_DNA"/>
</dbReference>
<dbReference type="GO" id="GO:0010976">
    <property type="term" value="P:positive regulation of neuron projection development"/>
    <property type="evidence" value="ECO:0007669"/>
    <property type="project" value="TreeGrafter"/>
</dbReference>
<comment type="subcellular location">
    <subcellularLocation>
        <location evidence="1">Cell membrane</location>
        <topology evidence="1">Single-pass type I membrane protein</topology>
    </subcellularLocation>
</comment>
<dbReference type="AlphaFoldDB" id="E2C109"/>
<dbReference type="PROSITE" id="PS50022">
    <property type="entry name" value="FA58C_3"/>
    <property type="match status" value="1"/>
</dbReference>
<keyword evidence="11" id="KW-0325">Glycoprotein</keyword>
<keyword evidence="10 16" id="KW-0675">Receptor</keyword>
<keyword evidence="9" id="KW-1015">Disulfide bond</keyword>
<dbReference type="FunCoup" id="E2C109">
    <property type="interactions" value="15"/>
</dbReference>
<dbReference type="PROSITE" id="PS01286">
    <property type="entry name" value="FA58C_2"/>
    <property type="match status" value="1"/>
</dbReference>
<dbReference type="Gene3D" id="2.60.120.260">
    <property type="entry name" value="Galactose-binding domain-like"/>
    <property type="match status" value="1"/>
</dbReference>
<evidence type="ECO:0000256" key="8">
    <source>
        <dbReference type="ARBA" id="ARBA00023136"/>
    </source>
</evidence>
<dbReference type="GO" id="GO:0043235">
    <property type="term" value="C:receptor complex"/>
    <property type="evidence" value="ECO:0007669"/>
    <property type="project" value="TreeGrafter"/>
</dbReference>
<feature type="region of interest" description="Disordered" evidence="12">
    <location>
        <begin position="555"/>
        <end position="588"/>
    </location>
</feature>
<evidence type="ECO:0000256" key="2">
    <source>
        <dbReference type="ARBA" id="ARBA00022475"/>
    </source>
</evidence>
<dbReference type="GO" id="GO:0005524">
    <property type="term" value="F:ATP binding"/>
    <property type="evidence" value="ECO:0007669"/>
    <property type="project" value="UniProtKB-KW"/>
</dbReference>
<feature type="domain" description="Protein kinase" evidence="14">
    <location>
        <begin position="642"/>
        <end position="927"/>
    </location>
</feature>
<dbReference type="InterPro" id="IPR000421">
    <property type="entry name" value="FA58C"/>
</dbReference>
<dbReference type="InterPro" id="IPR000719">
    <property type="entry name" value="Prot_kinase_dom"/>
</dbReference>
<dbReference type="SMART" id="SM00231">
    <property type="entry name" value="FA58C"/>
    <property type="match status" value="1"/>
</dbReference>
<evidence type="ECO:0000256" key="12">
    <source>
        <dbReference type="SAM" id="MobiDB-lite"/>
    </source>
</evidence>
<gene>
    <name evidence="16" type="ORF">EAI_07512</name>
</gene>
<dbReference type="InParanoid" id="E2C109"/>